<evidence type="ECO:0000313" key="1">
    <source>
        <dbReference type="EMBL" id="OSO87564.1"/>
    </source>
</evidence>
<organism evidence="1 2">
    <name type="scientific">Cylindrospermopsis raciborskii CENA303</name>
    <dbReference type="NCBI Taxonomy" id="1170769"/>
    <lineage>
        <taxon>Bacteria</taxon>
        <taxon>Bacillati</taxon>
        <taxon>Cyanobacteriota</taxon>
        <taxon>Cyanophyceae</taxon>
        <taxon>Nostocales</taxon>
        <taxon>Aphanizomenonaceae</taxon>
        <taxon>Cylindrospermopsis</taxon>
    </lineage>
</organism>
<dbReference type="AlphaFoldDB" id="A0A1X4G335"/>
<protein>
    <submittedName>
        <fullName evidence="1">Uncharacterized protein</fullName>
    </submittedName>
</protein>
<dbReference type="EMBL" id="NBYN01000072">
    <property type="protein sequence ID" value="OSO87564.1"/>
    <property type="molecule type" value="Genomic_DNA"/>
</dbReference>
<comment type="caution">
    <text evidence="1">The sequence shown here is derived from an EMBL/GenBank/DDBJ whole genome shotgun (WGS) entry which is preliminary data.</text>
</comment>
<reference evidence="2" key="1">
    <citation type="submission" date="2017-04" db="EMBL/GenBank/DDBJ databases">
        <authorList>
            <person name="Abreu V.A."/>
            <person name="Popin R.V."/>
            <person name="Rigonato J."/>
            <person name="Andreote A.P."/>
            <person name="Schaker P.C."/>
            <person name="Hoff-Risseti C."/>
            <person name="Alvarenga D.O."/>
            <person name="Varani A.M."/>
            <person name="Fiore M.F."/>
        </authorList>
    </citation>
    <scope>NUCLEOTIDE SEQUENCE [LARGE SCALE GENOMIC DNA]</scope>
    <source>
        <strain evidence="2">CENA303</strain>
    </source>
</reference>
<sequence length="78" mass="8930">MFNLKAPLFKGVGGIRKPQNINVILYSMFRLKAPLFKQGVFKVGGKLQNDFFKTLFHTAIAPFFRNFGLINIKNQPKN</sequence>
<gene>
    <name evidence="1" type="ORF">B7O87_14875</name>
</gene>
<evidence type="ECO:0000313" key="2">
    <source>
        <dbReference type="Proteomes" id="UP000192997"/>
    </source>
</evidence>
<dbReference type="Proteomes" id="UP000192997">
    <property type="component" value="Unassembled WGS sequence"/>
</dbReference>
<accession>A0A1X4G335</accession>
<proteinExistence type="predicted"/>
<name>A0A1X4G335_9CYAN</name>